<gene>
    <name evidence="1" type="ORF">MOP44_23280</name>
</gene>
<proteinExistence type="predicted"/>
<accession>A0A9J7BLF2</accession>
<dbReference type="KEGG" id="orp:MOP44_23280"/>
<organism evidence="1 2">
    <name type="scientific">Occallatibacter riparius</name>
    <dbReference type="NCBI Taxonomy" id="1002689"/>
    <lineage>
        <taxon>Bacteria</taxon>
        <taxon>Pseudomonadati</taxon>
        <taxon>Acidobacteriota</taxon>
        <taxon>Terriglobia</taxon>
        <taxon>Terriglobales</taxon>
        <taxon>Acidobacteriaceae</taxon>
        <taxon>Occallatibacter</taxon>
    </lineage>
</organism>
<reference evidence="1" key="1">
    <citation type="submission" date="2021-04" db="EMBL/GenBank/DDBJ databases">
        <title>Phylogenetic analysis of Acidobacteriaceae.</title>
        <authorList>
            <person name="Qiu L."/>
            <person name="Zhang Q."/>
        </authorList>
    </citation>
    <scope>NUCLEOTIDE SEQUENCE</scope>
    <source>
        <strain evidence="1">DSM 25168</strain>
    </source>
</reference>
<dbReference type="Proteomes" id="UP001059380">
    <property type="component" value="Chromosome"/>
</dbReference>
<keyword evidence="2" id="KW-1185">Reference proteome</keyword>
<evidence type="ECO:0000313" key="2">
    <source>
        <dbReference type="Proteomes" id="UP001059380"/>
    </source>
</evidence>
<evidence type="ECO:0000313" key="1">
    <source>
        <dbReference type="EMBL" id="UWZ83475.1"/>
    </source>
</evidence>
<name>A0A9J7BLF2_9BACT</name>
<dbReference type="EMBL" id="CP093313">
    <property type="protein sequence ID" value="UWZ83475.1"/>
    <property type="molecule type" value="Genomic_DNA"/>
</dbReference>
<dbReference type="RefSeq" id="WP_260792810.1">
    <property type="nucleotide sequence ID" value="NZ_CP093313.1"/>
</dbReference>
<dbReference type="AlphaFoldDB" id="A0A9J7BLF2"/>
<protein>
    <submittedName>
        <fullName evidence="1">Uncharacterized protein</fullName>
    </submittedName>
</protein>
<sequence>MPPSDPKEQVETLTAAVAAIPVAAAVDAPSKLVFDEVAVLCSDVFTAKIAPPIDGTVRTPLRAHWDRLLAVRAHLIFHAQQTSFSSLHGQAEAIQRSF</sequence>